<keyword evidence="2" id="KW-1185">Reference proteome</keyword>
<dbReference type="OrthoDB" id="309341at2759"/>
<evidence type="ECO:0000313" key="1">
    <source>
        <dbReference type="EMBL" id="CAD8129567.1"/>
    </source>
</evidence>
<gene>
    <name evidence="1" type="ORF">PSON_ATCC_30995.1.T2300009</name>
</gene>
<protein>
    <recommendedName>
        <fullName evidence="3">MORN repeat protein</fullName>
    </recommendedName>
</protein>
<evidence type="ECO:0000313" key="2">
    <source>
        <dbReference type="Proteomes" id="UP000692954"/>
    </source>
</evidence>
<proteinExistence type="predicted"/>
<dbReference type="AlphaFoldDB" id="A0A8S1RQ42"/>
<organism evidence="1 2">
    <name type="scientific">Paramecium sonneborni</name>
    <dbReference type="NCBI Taxonomy" id="65129"/>
    <lineage>
        <taxon>Eukaryota</taxon>
        <taxon>Sar</taxon>
        <taxon>Alveolata</taxon>
        <taxon>Ciliophora</taxon>
        <taxon>Intramacronucleata</taxon>
        <taxon>Oligohymenophorea</taxon>
        <taxon>Peniculida</taxon>
        <taxon>Parameciidae</taxon>
        <taxon>Paramecium</taxon>
    </lineage>
</organism>
<comment type="caution">
    <text evidence="1">The sequence shown here is derived from an EMBL/GenBank/DDBJ whole genome shotgun (WGS) entry which is preliminary data.</text>
</comment>
<dbReference type="Proteomes" id="UP000692954">
    <property type="component" value="Unassembled WGS sequence"/>
</dbReference>
<accession>A0A8S1RQ42</accession>
<dbReference type="PANTHER" id="PTHR33706:SF1">
    <property type="entry name" value="TPR REPEAT PROTEIN"/>
    <property type="match status" value="1"/>
</dbReference>
<dbReference type="EMBL" id="CAJJDN010000230">
    <property type="protein sequence ID" value="CAD8129567.1"/>
    <property type="molecule type" value="Genomic_DNA"/>
</dbReference>
<name>A0A8S1RQ42_9CILI</name>
<sequence length="221" mass="26265">MNQNFGNQQLLLEQQKQLENAQKYDGIIWDYVQNPPRKIRTNFNITVTKNKEILYLKDGFIMRRDQVKETSDKLEILTNLEQIKHLKWIGDYGKNSQKFQKWMATWKGEVLQNVGGVYNENGIKVGLWKEIILNNWSKAQVYEEGRYENRLRQGTWKYIYQDQEIGGGEYNFQGLKNGKWMDLGEDFWQLSQETYRGEFKNGNRVGKWVIRVQEAILGLLK</sequence>
<dbReference type="PANTHER" id="PTHR33706">
    <property type="entry name" value="MORN VARIANT REPEAT PROTEIN"/>
    <property type="match status" value="1"/>
</dbReference>
<evidence type="ECO:0008006" key="3">
    <source>
        <dbReference type="Google" id="ProtNLM"/>
    </source>
</evidence>
<reference evidence="1" key="1">
    <citation type="submission" date="2021-01" db="EMBL/GenBank/DDBJ databases">
        <authorList>
            <consortium name="Genoscope - CEA"/>
            <person name="William W."/>
        </authorList>
    </citation>
    <scope>NUCLEOTIDE SEQUENCE</scope>
</reference>